<dbReference type="Pfam" id="PF13462">
    <property type="entry name" value="Thioredoxin_4"/>
    <property type="match status" value="1"/>
</dbReference>
<evidence type="ECO:0000259" key="3">
    <source>
        <dbReference type="PROSITE" id="PS51352"/>
    </source>
</evidence>
<feature type="chain" id="PRO_5045275563" evidence="2">
    <location>
        <begin position="20"/>
        <end position="204"/>
    </location>
</feature>
<feature type="domain" description="Thioredoxin" evidence="3">
    <location>
        <begin position="24"/>
        <end position="203"/>
    </location>
</feature>
<comment type="function">
    <text evidence="1">May be required for disulfide bond formation in some proteins.</text>
</comment>
<dbReference type="PROSITE" id="PS51352">
    <property type="entry name" value="THIOREDOXIN_2"/>
    <property type="match status" value="1"/>
</dbReference>
<accession>A0ABQ0NZI6</accession>
<dbReference type="InterPro" id="IPR012336">
    <property type="entry name" value="Thioredoxin-like_fold"/>
</dbReference>
<dbReference type="Proteomes" id="UP001062901">
    <property type="component" value="Unassembled WGS sequence"/>
</dbReference>
<gene>
    <name evidence="4" type="ORF">AA15669_0165</name>
</gene>
<organism evidence="4 5">
    <name type="scientific">Saccharibacter floricola DSM 15669</name>
    <dbReference type="NCBI Taxonomy" id="1123227"/>
    <lineage>
        <taxon>Bacteria</taxon>
        <taxon>Pseudomonadati</taxon>
        <taxon>Pseudomonadota</taxon>
        <taxon>Alphaproteobacteria</taxon>
        <taxon>Acetobacterales</taxon>
        <taxon>Acetobacteraceae</taxon>
        <taxon>Saccharibacter</taxon>
    </lineage>
</organism>
<evidence type="ECO:0000313" key="4">
    <source>
        <dbReference type="EMBL" id="GBQ04812.1"/>
    </source>
</evidence>
<dbReference type="EMBL" id="BAQD01000001">
    <property type="protein sequence ID" value="GBQ04812.1"/>
    <property type="molecule type" value="Genomic_DNA"/>
</dbReference>
<keyword evidence="2" id="KW-0732">Signal</keyword>
<protein>
    <submittedName>
        <fullName evidence="4">Thiol:disulfide interchange protein</fullName>
    </submittedName>
</protein>
<reference evidence="4" key="1">
    <citation type="submission" date="2013-04" db="EMBL/GenBank/DDBJ databases">
        <title>The genome sequencing project of 58 acetic acid bacteria.</title>
        <authorList>
            <person name="Okamoto-Kainuma A."/>
            <person name="Ishikawa M."/>
            <person name="Umino S."/>
            <person name="Koizumi Y."/>
            <person name="Shiwa Y."/>
            <person name="Yoshikawa H."/>
            <person name="Matsutani M."/>
            <person name="Matsushita K."/>
        </authorList>
    </citation>
    <scope>NUCLEOTIDE SEQUENCE</scope>
    <source>
        <strain evidence="4">DSM 15669</strain>
    </source>
</reference>
<dbReference type="InterPro" id="IPR036249">
    <property type="entry name" value="Thioredoxin-like_sf"/>
</dbReference>
<evidence type="ECO:0000256" key="2">
    <source>
        <dbReference type="SAM" id="SignalP"/>
    </source>
</evidence>
<name>A0ABQ0NZI6_9PROT</name>
<proteinExistence type="predicted"/>
<evidence type="ECO:0000313" key="5">
    <source>
        <dbReference type="Proteomes" id="UP001062901"/>
    </source>
</evidence>
<evidence type="ECO:0000256" key="1">
    <source>
        <dbReference type="ARBA" id="ARBA00003565"/>
    </source>
</evidence>
<dbReference type="Gene3D" id="3.40.30.10">
    <property type="entry name" value="Glutaredoxin"/>
    <property type="match status" value="1"/>
</dbReference>
<feature type="signal peptide" evidence="2">
    <location>
        <begin position="1"/>
        <end position="19"/>
    </location>
</feature>
<dbReference type="CDD" id="cd02972">
    <property type="entry name" value="DsbA_family"/>
    <property type="match status" value="1"/>
</dbReference>
<sequence>MTQRLLSRRAMLGALPAFAASTQFARAAETPDTRFTPRIIGNPHAPVLVQEWFSLTCTHCAHFATDVFPEVRKKFIDTGKIRYQFHDFPLDQIGLIAAAVARSLPEERYEPFIMSLFSRLQQWAFSSNDPIEHLRQEAALAGMAPSRFDAIRNDQTLAKALYEQSQNDGRIYSIQGTPYFRFNDKPFAQDPETIEKFAELVRNA</sequence>
<keyword evidence="5" id="KW-1185">Reference proteome</keyword>
<comment type="caution">
    <text evidence="4">The sequence shown here is derived from an EMBL/GenBank/DDBJ whole genome shotgun (WGS) entry which is preliminary data.</text>
</comment>
<dbReference type="InterPro" id="IPR013766">
    <property type="entry name" value="Thioredoxin_domain"/>
</dbReference>
<dbReference type="SUPFAM" id="SSF52833">
    <property type="entry name" value="Thioredoxin-like"/>
    <property type="match status" value="1"/>
</dbReference>
<dbReference type="RefSeq" id="WP_018979549.1">
    <property type="nucleotide sequence ID" value="NZ_BAQD01000001.1"/>
</dbReference>